<keyword evidence="2" id="KW-1185">Reference proteome</keyword>
<accession>A0AAW1JW06</accession>
<dbReference type="EMBL" id="JASPKY010000313">
    <property type="protein sequence ID" value="KAK9709272.1"/>
    <property type="molecule type" value="Genomic_DNA"/>
</dbReference>
<organism evidence="1 2">
    <name type="scientific">Popillia japonica</name>
    <name type="common">Japanese beetle</name>
    <dbReference type="NCBI Taxonomy" id="7064"/>
    <lineage>
        <taxon>Eukaryota</taxon>
        <taxon>Metazoa</taxon>
        <taxon>Ecdysozoa</taxon>
        <taxon>Arthropoda</taxon>
        <taxon>Hexapoda</taxon>
        <taxon>Insecta</taxon>
        <taxon>Pterygota</taxon>
        <taxon>Neoptera</taxon>
        <taxon>Endopterygota</taxon>
        <taxon>Coleoptera</taxon>
        <taxon>Polyphaga</taxon>
        <taxon>Scarabaeiformia</taxon>
        <taxon>Scarabaeidae</taxon>
        <taxon>Rutelinae</taxon>
        <taxon>Popillia</taxon>
    </lineage>
</organism>
<dbReference type="Proteomes" id="UP001458880">
    <property type="component" value="Unassembled WGS sequence"/>
</dbReference>
<evidence type="ECO:0000313" key="1">
    <source>
        <dbReference type="EMBL" id="KAK9709272.1"/>
    </source>
</evidence>
<proteinExistence type="predicted"/>
<name>A0AAW1JW06_POPJA</name>
<comment type="caution">
    <text evidence="1">The sequence shown here is derived from an EMBL/GenBank/DDBJ whole genome shotgun (WGS) entry which is preliminary data.</text>
</comment>
<dbReference type="AlphaFoldDB" id="A0AAW1JW06"/>
<sequence length="87" mass="10303">MFCLRISVARLGDLSQFGRLPTQNCDNFFEEIACRKLGDFQLFRLRLISFILLFTVQNIHLKTLCYRQDTLIQVRHLMHTSLRSTHC</sequence>
<reference evidence="1 2" key="1">
    <citation type="journal article" date="2024" name="BMC Genomics">
        <title>De novo assembly and annotation of Popillia japonica's genome with initial clues to its potential as an invasive pest.</title>
        <authorList>
            <person name="Cucini C."/>
            <person name="Boschi S."/>
            <person name="Funari R."/>
            <person name="Cardaioli E."/>
            <person name="Iannotti N."/>
            <person name="Marturano G."/>
            <person name="Paoli F."/>
            <person name="Bruttini M."/>
            <person name="Carapelli A."/>
            <person name="Frati F."/>
            <person name="Nardi F."/>
        </authorList>
    </citation>
    <scope>NUCLEOTIDE SEQUENCE [LARGE SCALE GENOMIC DNA]</scope>
    <source>
        <strain evidence="1">DMR45628</strain>
    </source>
</reference>
<evidence type="ECO:0000313" key="2">
    <source>
        <dbReference type="Proteomes" id="UP001458880"/>
    </source>
</evidence>
<gene>
    <name evidence="1" type="ORF">QE152_g26712</name>
</gene>
<protein>
    <submittedName>
        <fullName evidence="1">Uncharacterized protein</fullName>
    </submittedName>
</protein>